<protein>
    <recommendedName>
        <fullName evidence="6">Pantothenate kinase</fullName>
    </recommendedName>
</protein>
<dbReference type="OrthoDB" id="498611at2759"/>
<dbReference type="PANTHER" id="PTHR12280:SF20">
    <property type="entry name" value="4'-PHOSPHOPANTETHEINE PHOSPHATASE"/>
    <property type="match status" value="1"/>
</dbReference>
<dbReference type="Pfam" id="PF03630">
    <property type="entry name" value="Fumble"/>
    <property type="match status" value="1"/>
</dbReference>
<dbReference type="PANTHER" id="PTHR12280">
    <property type="entry name" value="PANTOTHENATE KINASE"/>
    <property type="match status" value="1"/>
</dbReference>
<sequence>MQMPSSPRRIPYPGAIRINVQGAFIVDDEPSRPPSSVGLRTADINGNGKNTHNRDIVLPYHTADVSHIAVDIGGSLAKLVYFTRDGDSIGGRLNFTMFETENVEDLFAFMAKLISAKRQSISDGSEETDVTSTEKEKVYIMATGGGAYKFYDRMRKELDVEICREDEMECLIVGLDFFITEIPTEVFTYSEQNPMSFVEAKADIYPYLLVNIGSGVSMIMVSGPRQFKRIGGSSLGGGTLWGLLSLLTGAKSFDEMLDMAAKGDNTNVDMLVGDIYGADYGRIGLKSSTIASSFGKVFKKRLESADGVQISDQTGNRIELYGATQEAEDDVDMPPPARFRAEDISRSLLYAVSNNIGQIAYLQAQRYNLEHIYFGGSFIRGHPQTMNTLSYAIKFWSNGEKKAYFLRHEGYLGAVGAFLKRQPTGWGRRNSMEEKR</sequence>
<keyword evidence="3" id="KW-0173">Coenzyme A biosynthesis</keyword>
<name>A0A1E3Q5X3_LIPST</name>
<dbReference type="Gene3D" id="3.30.420.510">
    <property type="match status" value="1"/>
</dbReference>
<dbReference type="CDD" id="cd24123">
    <property type="entry name" value="ASKHA_NBD_PanK-II_Pank4"/>
    <property type="match status" value="1"/>
</dbReference>
<dbReference type="AlphaFoldDB" id="A0A1E3Q5X3"/>
<dbReference type="Proteomes" id="UP000094385">
    <property type="component" value="Unassembled WGS sequence"/>
</dbReference>
<evidence type="ECO:0000313" key="4">
    <source>
        <dbReference type="EMBL" id="ODQ73051.1"/>
    </source>
</evidence>
<dbReference type="GO" id="GO:0015937">
    <property type="term" value="P:coenzyme A biosynthetic process"/>
    <property type="evidence" value="ECO:0007669"/>
    <property type="project" value="UniProtKB-KW"/>
</dbReference>
<dbReference type="NCBIfam" id="TIGR00555">
    <property type="entry name" value="panK_eukar"/>
    <property type="match status" value="1"/>
</dbReference>
<dbReference type="STRING" id="675824.A0A1E3Q5X3"/>
<dbReference type="SUPFAM" id="SSF53067">
    <property type="entry name" value="Actin-like ATPase domain"/>
    <property type="match status" value="2"/>
</dbReference>
<keyword evidence="2" id="KW-0067">ATP-binding</keyword>
<dbReference type="InterPro" id="IPR004567">
    <property type="entry name" value="Type_II_PanK"/>
</dbReference>
<dbReference type="InterPro" id="IPR043129">
    <property type="entry name" value="ATPase_NBD"/>
</dbReference>
<evidence type="ECO:0000256" key="3">
    <source>
        <dbReference type="ARBA" id="ARBA00022993"/>
    </source>
</evidence>
<accession>A0A1E3Q5X3</accession>
<keyword evidence="5" id="KW-1185">Reference proteome</keyword>
<dbReference type="EMBL" id="KV454294">
    <property type="protein sequence ID" value="ODQ73051.1"/>
    <property type="molecule type" value="Genomic_DNA"/>
</dbReference>
<evidence type="ECO:0000313" key="5">
    <source>
        <dbReference type="Proteomes" id="UP000094385"/>
    </source>
</evidence>
<dbReference type="FunFam" id="3.30.420.40:FF:000115">
    <property type="entry name" value="Pantothenate kinase PanK"/>
    <property type="match status" value="1"/>
</dbReference>
<evidence type="ECO:0000256" key="1">
    <source>
        <dbReference type="ARBA" id="ARBA00022741"/>
    </source>
</evidence>
<dbReference type="GO" id="GO:0004594">
    <property type="term" value="F:pantothenate kinase activity"/>
    <property type="evidence" value="ECO:0007669"/>
    <property type="project" value="TreeGrafter"/>
</dbReference>
<evidence type="ECO:0008006" key="6">
    <source>
        <dbReference type="Google" id="ProtNLM"/>
    </source>
</evidence>
<dbReference type="GO" id="GO:0005634">
    <property type="term" value="C:nucleus"/>
    <property type="evidence" value="ECO:0007669"/>
    <property type="project" value="TreeGrafter"/>
</dbReference>
<dbReference type="Gene3D" id="3.30.420.40">
    <property type="match status" value="1"/>
</dbReference>
<dbReference type="GO" id="GO:0005524">
    <property type="term" value="F:ATP binding"/>
    <property type="evidence" value="ECO:0007669"/>
    <property type="project" value="UniProtKB-KW"/>
</dbReference>
<keyword evidence="1" id="KW-0547">Nucleotide-binding</keyword>
<organism evidence="4 5">
    <name type="scientific">Lipomyces starkeyi NRRL Y-11557</name>
    <dbReference type="NCBI Taxonomy" id="675824"/>
    <lineage>
        <taxon>Eukaryota</taxon>
        <taxon>Fungi</taxon>
        <taxon>Dikarya</taxon>
        <taxon>Ascomycota</taxon>
        <taxon>Saccharomycotina</taxon>
        <taxon>Lipomycetes</taxon>
        <taxon>Lipomycetales</taxon>
        <taxon>Lipomycetaceae</taxon>
        <taxon>Lipomyces</taxon>
    </lineage>
</organism>
<proteinExistence type="predicted"/>
<gene>
    <name evidence="4" type="ORF">LIPSTDRAFT_283125</name>
</gene>
<dbReference type="GO" id="GO:0005829">
    <property type="term" value="C:cytosol"/>
    <property type="evidence" value="ECO:0007669"/>
    <property type="project" value="TreeGrafter"/>
</dbReference>
<reference evidence="4 5" key="1">
    <citation type="journal article" date="2016" name="Proc. Natl. Acad. Sci. U.S.A.">
        <title>Comparative genomics of biotechnologically important yeasts.</title>
        <authorList>
            <person name="Riley R."/>
            <person name="Haridas S."/>
            <person name="Wolfe K.H."/>
            <person name="Lopes M.R."/>
            <person name="Hittinger C.T."/>
            <person name="Goeker M."/>
            <person name="Salamov A.A."/>
            <person name="Wisecaver J.H."/>
            <person name="Long T.M."/>
            <person name="Calvey C.H."/>
            <person name="Aerts A.L."/>
            <person name="Barry K.W."/>
            <person name="Choi C."/>
            <person name="Clum A."/>
            <person name="Coughlan A.Y."/>
            <person name="Deshpande S."/>
            <person name="Douglass A.P."/>
            <person name="Hanson S.J."/>
            <person name="Klenk H.-P."/>
            <person name="LaButti K.M."/>
            <person name="Lapidus A."/>
            <person name="Lindquist E.A."/>
            <person name="Lipzen A.M."/>
            <person name="Meier-Kolthoff J.P."/>
            <person name="Ohm R.A."/>
            <person name="Otillar R.P."/>
            <person name="Pangilinan J.L."/>
            <person name="Peng Y."/>
            <person name="Rokas A."/>
            <person name="Rosa C.A."/>
            <person name="Scheuner C."/>
            <person name="Sibirny A.A."/>
            <person name="Slot J.C."/>
            <person name="Stielow J.B."/>
            <person name="Sun H."/>
            <person name="Kurtzman C.P."/>
            <person name="Blackwell M."/>
            <person name="Grigoriev I.V."/>
            <person name="Jeffries T.W."/>
        </authorList>
    </citation>
    <scope>NUCLEOTIDE SEQUENCE [LARGE SCALE GENOMIC DNA]</scope>
    <source>
        <strain evidence="4 5">NRRL Y-11557</strain>
    </source>
</reference>
<evidence type="ECO:0000256" key="2">
    <source>
        <dbReference type="ARBA" id="ARBA00022840"/>
    </source>
</evidence>